<proteinExistence type="predicted"/>
<protein>
    <submittedName>
        <fullName evidence="1">Uncharacterized protein</fullName>
    </submittedName>
</protein>
<gene>
    <name evidence="1" type="ORF">HU200_004085</name>
</gene>
<keyword evidence="2" id="KW-1185">Reference proteome</keyword>
<organism evidence="1 2">
    <name type="scientific">Digitaria exilis</name>
    <dbReference type="NCBI Taxonomy" id="1010633"/>
    <lineage>
        <taxon>Eukaryota</taxon>
        <taxon>Viridiplantae</taxon>
        <taxon>Streptophyta</taxon>
        <taxon>Embryophyta</taxon>
        <taxon>Tracheophyta</taxon>
        <taxon>Spermatophyta</taxon>
        <taxon>Magnoliopsida</taxon>
        <taxon>Liliopsida</taxon>
        <taxon>Poales</taxon>
        <taxon>Poaceae</taxon>
        <taxon>PACMAD clade</taxon>
        <taxon>Panicoideae</taxon>
        <taxon>Panicodae</taxon>
        <taxon>Paniceae</taxon>
        <taxon>Anthephorinae</taxon>
        <taxon>Digitaria</taxon>
    </lineage>
</organism>
<sequence length="56" mass="6413">MNAALVDWFHDLAGSTTNTTSEGIRSLAIILVAWIVWCERNARIFKDQEKPSQDHR</sequence>
<dbReference type="AlphaFoldDB" id="A0A835FT46"/>
<accession>A0A835FT46</accession>
<evidence type="ECO:0000313" key="1">
    <source>
        <dbReference type="EMBL" id="KAF8775950.1"/>
    </source>
</evidence>
<comment type="caution">
    <text evidence="1">The sequence shown here is derived from an EMBL/GenBank/DDBJ whole genome shotgun (WGS) entry which is preliminary data.</text>
</comment>
<name>A0A835FT46_9POAL</name>
<evidence type="ECO:0000313" key="2">
    <source>
        <dbReference type="Proteomes" id="UP000636709"/>
    </source>
</evidence>
<dbReference type="Proteomes" id="UP000636709">
    <property type="component" value="Unassembled WGS sequence"/>
</dbReference>
<reference evidence="1" key="1">
    <citation type="submission" date="2020-07" db="EMBL/GenBank/DDBJ databases">
        <title>Genome sequence and genetic diversity analysis of an under-domesticated orphan crop, white fonio (Digitaria exilis).</title>
        <authorList>
            <person name="Bennetzen J.L."/>
            <person name="Chen S."/>
            <person name="Ma X."/>
            <person name="Wang X."/>
            <person name="Yssel A.E.J."/>
            <person name="Chaluvadi S.R."/>
            <person name="Johnson M."/>
            <person name="Gangashetty P."/>
            <person name="Hamidou F."/>
            <person name="Sanogo M.D."/>
            <person name="Zwaenepoel A."/>
            <person name="Wallace J."/>
            <person name="Van De Peer Y."/>
            <person name="Van Deynze A."/>
        </authorList>
    </citation>
    <scope>NUCLEOTIDE SEQUENCE</scope>
    <source>
        <tissue evidence="1">Leaves</tissue>
    </source>
</reference>
<dbReference type="EMBL" id="JACEFO010000268">
    <property type="protein sequence ID" value="KAF8775950.1"/>
    <property type="molecule type" value="Genomic_DNA"/>
</dbReference>